<dbReference type="InterPro" id="IPR020846">
    <property type="entry name" value="MFS_dom"/>
</dbReference>
<dbReference type="PROSITE" id="PS50850">
    <property type="entry name" value="MFS"/>
    <property type="match status" value="1"/>
</dbReference>
<feature type="transmembrane region" description="Helical" evidence="8">
    <location>
        <begin position="170"/>
        <end position="189"/>
    </location>
</feature>
<feature type="transmembrane region" description="Helical" evidence="8">
    <location>
        <begin position="399"/>
        <end position="419"/>
    </location>
</feature>
<organism evidence="10 11">
    <name type="scientific">Brettanomyces naardenensis</name>
    <name type="common">Yeast</name>
    <dbReference type="NCBI Taxonomy" id="13370"/>
    <lineage>
        <taxon>Eukaryota</taxon>
        <taxon>Fungi</taxon>
        <taxon>Dikarya</taxon>
        <taxon>Ascomycota</taxon>
        <taxon>Saccharomycotina</taxon>
        <taxon>Pichiomycetes</taxon>
        <taxon>Pichiales</taxon>
        <taxon>Pichiaceae</taxon>
        <taxon>Brettanomyces</taxon>
    </lineage>
</organism>
<feature type="transmembrane region" description="Helical" evidence="8">
    <location>
        <begin position="44"/>
        <end position="66"/>
    </location>
</feature>
<evidence type="ECO:0000256" key="2">
    <source>
        <dbReference type="ARBA" id="ARBA00022448"/>
    </source>
</evidence>
<accession>A0A448YRS3</accession>
<dbReference type="OrthoDB" id="440553at2759"/>
<comment type="subcellular location">
    <subcellularLocation>
        <location evidence="1">Membrane</location>
        <topology evidence="1">Multi-pass membrane protein</topology>
    </subcellularLocation>
</comment>
<evidence type="ECO:0000256" key="5">
    <source>
        <dbReference type="ARBA" id="ARBA00023136"/>
    </source>
</evidence>
<feature type="transmembrane region" description="Helical" evidence="8">
    <location>
        <begin position="86"/>
        <end position="107"/>
    </location>
</feature>
<feature type="transmembrane region" description="Helical" evidence="8">
    <location>
        <begin position="112"/>
        <end position="129"/>
    </location>
</feature>
<dbReference type="GO" id="GO:0022857">
    <property type="term" value="F:transmembrane transporter activity"/>
    <property type="evidence" value="ECO:0007669"/>
    <property type="project" value="InterPro"/>
</dbReference>
<evidence type="ECO:0000256" key="8">
    <source>
        <dbReference type="SAM" id="Phobius"/>
    </source>
</evidence>
<feature type="compositionally biased region" description="Polar residues" evidence="7">
    <location>
        <begin position="1"/>
        <end position="30"/>
    </location>
</feature>
<reference evidence="10 11" key="1">
    <citation type="submission" date="2018-12" db="EMBL/GenBank/DDBJ databases">
        <authorList>
            <person name="Tiukova I."/>
            <person name="Dainat J."/>
        </authorList>
    </citation>
    <scope>NUCLEOTIDE SEQUENCE [LARGE SCALE GENOMIC DNA]</scope>
</reference>
<proteinExistence type="inferred from homology"/>
<dbReference type="SUPFAM" id="SSF103473">
    <property type="entry name" value="MFS general substrate transporter"/>
    <property type="match status" value="1"/>
</dbReference>
<feature type="domain" description="Major facilitator superfamily (MFS) profile" evidence="9">
    <location>
        <begin position="46"/>
        <end position="489"/>
    </location>
</feature>
<gene>
    <name evidence="10" type="ORF">BRENAR_LOCUS4341</name>
</gene>
<evidence type="ECO:0000313" key="11">
    <source>
        <dbReference type="Proteomes" id="UP000290900"/>
    </source>
</evidence>
<evidence type="ECO:0000256" key="3">
    <source>
        <dbReference type="ARBA" id="ARBA00022692"/>
    </source>
</evidence>
<dbReference type="EMBL" id="CAACVR010000047">
    <property type="protein sequence ID" value="VEU23612.1"/>
    <property type="molecule type" value="Genomic_DNA"/>
</dbReference>
<dbReference type="FunCoup" id="A0A448YRS3">
    <property type="interactions" value="109"/>
</dbReference>
<feature type="region of interest" description="Disordered" evidence="7">
    <location>
        <begin position="1"/>
        <end position="34"/>
    </location>
</feature>
<evidence type="ECO:0000256" key="6">
    <source>
        <dbReference type="ARBA" id="ARBA00038347"/>
    </source>
</evidence>
<dbReference type="InterPro" id="IPR011701">
    <property type="entry name" value="MFS"/>
</dbReference>
<dbReference type="PANTHER" id="PTHR23502">
    <property type="entry name" value="MAJOR FACILITATOR SUPERFAMILY"/>
    <property type="match status" value="1"/>
</dbReference>
<evidence type="ECO:0000256" key="4">
    <source>
        <dbReference type="ARBA" id="ARBA00022989"/>
    </source>
</evidence>
<comment type="similarity">
    <text evidence="6">Belongs to the major facilitator superfamily. CAR1 family.</text>
</comment>
<dbReference type="STRING" id="13370.A0A448YRS3"/>
<dbReference type="InParanoid" id="A0A448YRS3"/>
<keyword evidence="3 8" id="KW-0812">Transmembrane</keyword>
<keyword evidence="11" id="KW-1185">Reference proteome</keyword>
<evidence type="ECO:0000259" key="9">
    <source>
        <dbReference type="PROSITE" id="PS50850"/>
    </source>
</evidence>
<sequence length="503" mass="55578">MSKPFENSVTARSDSNVSSDHADLENTQPSLQPPHTILTPHEKLALASLVSLMSLCSGLNTPIYWVALPEMESQFNVDEEKANLTVTVYLVFQALSPLFFCTLADYVGRRPVVLYCMVGCVASYVALAVCKSYAVLLFLRCLLAIHGAPFVAISSAIVGDFTTRKDRGGLIGITSGFMLVGVGIAPFIGACLDQRWKWRGIFWFSAAFNCLTLVLATLFYPETRRTIVGNLGIAPKSWINDSPIIHLIGKGRIQPAENGTREEKKETSFNPIHTLKLLRDPLVLFALFPNAIVYTTWSMTQASLTTVLRLDYHYSPLKVGLCYFASGTACFISTFMFGKLLNMSYKKARKRELASSEIALSPRHLNIIRVRMTYFQATNVVVILGVAIYGWALRGKWNIAVILVASFFLTFCGMYPQMASNTVLVDMYPEKSGAISSLNNLTRCGSASIFISCLTLMNNAMTVGGTYSFMAGLCLFCSISLPFIFVYSDRIMEERANDDATID</sequence>
<name>A0A448YRS3_BRENA</name>
<dbReference type="InterPro" id="IPR036259">
    <property type="entry name" value="MFS_trans_sf"/>
</dbReference>
<keyword evidence="4 8" id="KW-1133">Transmembrane helix</keyword>
<feature type="transmembrane region" description="Helical" evidence="8">
    <location>
        <begin position="201"/>
        <end position="220"/>
    </location>
</feature>
<feature type="transmembrane region" description="Helical" evidence="8">
    <location>
        <begin position="320"/>
        <end position="341"/>
    </location>
</feature>
<dbReference type="Proteomes" id="UP000290900">
    <property type="component" value="Unassembled WGS sequence"/>
</dbReference>
<evidence type="ECO:0000256" key="7">
    <source>
        <dbReference type="SAM" id="MobiDB-lite"/>
    </source>
</evidence>
<feature type="transmembrane region" description="Helical" evidence="8">
    <location>
        <begin position="282"/>
        <end position="300"/>
    </location>
</feature>
<dbReference type="AlphaFoldDB" id="A0A448YRS3"/>
<feature type="transmembrane region" description="Helical" evidence="8">
    <location>
        <begin position="467"/>
        <end position="487"/>
    </location>
</feature>
<keyword evidence="5 8" id="KW-0472">Membrane</keyword>
<dbReference type="PANTHER" id="PTHR23502:SF51">
    <property type="entry name" value="QUINIDINE RESISTANCE PROTEIN 1-RELATED"/>
    <property type="match status" value="1"/>
</dbReference>
<evidence type="ECO:0000256" key="1">
    <source>
        <dbReference type="ARBA" id="ARBA00004141"/>
    </source>
</evidence>
<feature type="transmembrane region" description="Helical" evidence="8">
    <location>
        <begin position="135"/>
        <end position="158"/>
    </location>
</feature>
<keyword evidence="2" id="KW-0813">Transport</keyword>
<dbReference type="Gene3D" id="1.20.1250.20">
    <property type="entry name" value="MFS general substrate transporter like domains"/>
    <property type="match status" value="1"/>
</dbReference>
<dbReference type="GO" id="GO:0005886">
    <property type="term" value="C:plasma membrane"/>
    <property type="evidence" value="ECO:0007669"/>
    <property type="project" value="TreeGrafter"/>
</dbReference>
<dbReference type="Pfam" id="PF07690">
    <property type="entry name" value="MFS_1"/>
    <property type="match status" value="1"/>
</dbReference>
<protein>
    <submittedName>
        <fullName evidence="10">DEKNAAC104773</fullName>
    </submittedName>
</protein>
<evidence type="ECO:0000313" key="10">
    <source>
        <dbReference type="EMBL" id="VEU23612.1"/>
    </source>
</evidence>